<sequence length="139" mass="14873">MMSSTQVTDGPRPGLQQEAGPPIEQRGTTSIPSRVVARIAEQAALEAPHVGSSAGGLLGVGARRDFHTRPDVDCDIYGRVAILRMDVGLVFPTPMASAAQRLRDHVRSRVEHLTGLEVGRIDVEISWLDPGSTARGALR</sequence>
<dbReference type="Proteomes" id="UP000271272">
    <property type="component" value="Unassembled WGS sequence"/>
</dbReference>
<dbReference type="EMBL" id="RQZC01000017">
    <property type="protein sequence ID" value="RRD28270.1"/>
    <property type="molecule type" value="Genomic_DNA"/>
</dbReference>
<protein>
    <submittedName>
        <fullName evidence="2">Asp23/Gls24 family envelope stress response protein</fullName>
    </submittedName>
</protein>
<evidence type="ECO:0000313" key="3">
    <source>
        <dbReference type="Proteomes" id="UP000271272"/>
    </source>
</evidence>
<dbReference type="AlphaFoldDB" id="A0A3P1V476"/>
<feature type="region of interest" description="Disordered" evidence="1">
    <location>
        <begin position="1"/>
        <end position="31"/>
    </location>
</feature>
<evidence type="ECO:0000313" key="2">
    <source>
        <dbReference type="EMBL" id="RRD28270.1"/>
    </source>
</evidence>
<name>A0A3P1V476_9ACTO</name>
<keyword evidence="3" id="KW-1185">Reference proteome</keyword>
<accession>A0A3P1V476</accession>
<evidence type="ECO:0000256" key="1">
    <source>
        <dbReference type="SAM" id="MobiDB-lite"/>
    </source>
</evidence>
<reference evidence="2 3" key="1">
    <citation type="submission" date="2018-11" db="EMBL/GenBank/DDBJ databases">
        <title>Genomes From Bacteria Associated with the Canine Oral Cavity: a Test Case for Automated Genome-Based Taxonomic Assignment.</title>
        <authorList>
            <person name="Coil D.A."/>
            <person name="Jospin G."/>
            <person name="Darling A.E."/>
            <person name="Wallis C."/>
            <person name="Davis I.J."/>
            <person name="Harris S."/>
            <person name="Eisen J.A."/>
            <person name="Holcombe L.J."/>
            <person name="O'Flynn C."/>
        </authorList>
    </citation>
    <scope>NUCLEOTIDE SEQUENCE [LARGE SCALE GENOMIC DNA]</scope>
    <source>
        <strain evidence="2 3">OH5050</strain>
    </source>
</reference>
<proteinExistence type="predicted"/>
<gene>
    <name evidence="2" type="ORF">EII10_09400</name>
</gene>
<dbReference type="OrthoDB" id="4412373at2"/>
<comment type="caution">
    <text evidence="2">The sequence shown here is derived from an EMBL/GenBank/DDBJ whole genome shotgun (WGS) entry which is preliminary data.</text>
</comment>
<organism evidence="2 3">
    <name type="scientific">Actinomyces bowdenii</name>
    <dbReference type="NCBI Taxonomy" id="131109"/>
    <lineage>
        <taxon>Bacteria</taxon>
        <taxon>Bacillati</taxon>
        <taxon>Actinomycetota</taxon>
        <taxon>Actinomycetes</taxon>
        <taxon>Actinomycetales</taxon>
        <taxon>Actinomycetaceae</taxon>
        <taxon>Actinomyces</taxon>
    </lineage>
</organism>